<evidence type="ECO:0000256" key="3">
    <source>
        <dbReference type="PROSITE-ProRule" id="PRU00339"/>
    </source>
</evidence>
<dbReference type="InterPro" id="IPR019734">
    <property type="entry name" value="TPR_rpt"/>
</dbReference>
<gene>
    <name evidence="5" type="ORF">OVA965_LOCUS7508</name>
    <name evidence="6" type="ORF">TMI583_LOCUS7503</name>
</gene>
<dbReference type="Gene3D" id="3.90.176.10">
    <property type="entry name" value="Toxin ADP-ribosyltransferase, Chain A, domain 1"/>
    <property type="match status" value="1"/>
</dbReference>
<keyword evidence="2 3" id="KW-0802">TPR repeat</keyword>
<protein>
    <recommendedName>
        <fullName evidence="4">ADP ribosyltransferase domain-containing protein</fullName>
    </recommendedName>
</protein>
<dbReference type="PROSITE" id="PS51996">
    <property type="entry name" value="TR_MART"/>
    <property type="match status" value="1"/>
</dbReference>
<dbReference type="Pfam" id="PF13424">
    <property type="entry name" value="TPR_12"/>
    <property type="match status" value="3"/>
</dbReference>
<dbReference type="EMBL" id="CAJOBA010002400">
    <property type="protein sequence ID" value="CAF3643360.1"/>
    <property type="molecule type" value="Genomic_DNA"/>
</dbReference>
<sequence>MFESYSVRANDPALQFYMKNGATIMSDDVVAKKYGYDSTKYLGFQYIDPRTDTSVVAAVPVQSADITNLTPIMATENKESRQKSTRDLTREAASFLWYQLLTNVLMEMKQTNDSKMEMLDKCKTYYRNNNTYLKQIDDFDKNYDANDAIRWYTEEGFLYRLLNKALRTEDIEALYMFRYFITDLSTQLKLEHKLFRECQKDNPVITLYRGLHMSTTDVEKMYDVVGNVITTNGYLSTSLDKTVAMQFATKVSKHREVESVLYVITADTRLQHVIFADITERSAVPGEREILFGIGSSFKIDKISFDAKDGIWLVCMTTTDEGADIVNTYMALAKKEHEAISMNVLFGHLLIEMAQYAIAKKYFEDLLLTITSDHEDVGDIYYNMGRAYCLEKELDEAQDYLEQAYKYQKLRKSSIYPCLVRTLNSQGWVYQNGGEYLEAMEMYSQAKKMCEEKLGPEHLSLAKTLRSMGSNYSDQLKYAQALDCYKRALEIEKKNLPSTHPDIGVVKTDIGDVYRKSDRFDDAFDYYNAAFQIFETTLPEDHPSKAYCQSCIGLVHLKRGDIAAAQECHRNALKSYMRCLPADHINVKVSLFNSTCSDYKLMIDSYIRDV</sequence>
<keyword evidence="1" id="KW-0677">Repeat</keyword>
<accession>A0A8S2D217</accession>
<dbReference type="InterPro" id="IPR003540">
    <property type="entry name" value="ADP-ribosyltransferase"/>
</dbReference>
<dbReference type="AlphaFoldDB" id="A0A8S2D217"/>
<evidence type="ECO:0000313" key="6">
    <source>
        <dbReference type="EMBL" id="CAF3643360.1"/>
    </source>
</evidence>
<organism evidence="5 7">
    <name type="scientific">Didymodactylos carnosus</name>
    <dbReference type="NCBI Taxonomy" id="1234261"/>
    <lineage>
        <taxon>Eukaryota</taxon>
        <taxon>Metazoa</taxon>
        <taxon>Spiralia</taxon>
        <taxon>Gnathifera</taxon>
        <taxon>Rotifera</taxon>
        <taxon>Eurotatoria</taxon>
        <taxon>Bdelloidea</taxon>
        <taxon>Philodinida</taxon>
        <taxon>Philodinidae</taxon>
        <taxon>Didymodactylos</taxon>
    </lineage>
</organism>
<dbReference type="Pfam" id="PF03496">
    <property type="entry name" value="ADPrib_exo_Tox"/>
    <property type="match status" value="1"/>
</dbReference>
<feature type="repeat" description="TPR" evidence="3">
    <location>
        <begin position="462"/>
        <end position="495"/>
    </location>
</feature>
<evidence type="ECO:0000313" key="7">
    <source>
        <dbReference type="Proteomes" id="UP000677228"/>
    </source>
</evidence>
<dbReference type="Proteomes" id="UP000677228">
    <property type="component" value="Unassembled WGS sequence"/>
</dbReference>
<dbReference type="SUPFAM" id="SSF48452">
    <property type="entry name" value="TPR-like"/>
    <property type="match status" value="1"/>
</dbReference>
<feature type="repeat" description="TPR" evidence="3">
    <location>
        <begin position="378"/>
        <end position="411"/>
    </location>
</feature>
<dbReference type="GO" id="GO:0005576">
    <property type="term" value="C:extracellular region"/>
    <property type="evidence" value="ECO:0007669"/>
    <property type="project" value="InterPro"/>
</dbReference>
<dbReference type="PANTHER" id="PTHR45641">
    <property type="entry name" value="TETRATRICOPEPTIDE REPEAT PROTEIN (AFU_ORTHOLOGUE AFUA_6G03870)"/>
    <property type="match status" value="1"/>
</dbReference>
<evidence type="ECO:0000256" key="2">
    <source>
        <dbReference type="ARBA" id="ARBA00022803"/>
    </source>
</evidence>
<dbReference type="SUPFAM" id="SSF56399">
    <property type="entry name" value="ADP-ribosylation"/>
    <property type="match status" value="1"/>
</dbReference>
<dbReference type="InterPro" id="IPR011990">
    <property type="entry name" value="TPR-like_helical_dom_sf"/>
</dbReference>
<dbReference type="Proteomes" id="UP000682733">
    <property type="component" value="Unassembled WGS sequence"/>
</dbReference>
<evidence type="ECO:0000256" key="1">
    <source>
        <dbReference type="ARBA" id="ARBA00022737"/>
    </source>
</evidence>
<comment type="caution">
    <text evidence="5">The sequence shown here is derived from an EMBL/GenBank/DDBJ whole genome shotgun (WGS) entry which is preliminary data.</text>
</comment>
<dbReference type="PROSITE" id="PS50005">
    <property type="entry name" value="TPR"/>
    <property type="match status" value="2"/>
</dbReference>
<dbReference type="EMBL" id="CAJNOK010002400">
    <property type="protein sequence ID" value="CAF0858389.1"/>
    <property type="molecule type" value="Genomic_DNA"/>
</dbReference>
<feature type="domain" description="ADP ribosyltransferase" evidence="4">
    <location>
        <begin position="110"/>
        <end position="308"/>
    </location>
</feature>
<name>A0A8S2D217_9BILA</name>
<proteinExistence type="predicted"/>
<evidence type="ECO:0000259" key="4">
    <source>
        <dbReference type="Pfam" id="PF03496"/>
    </source>
</evidence>
<reference evidence="5" key="1">
    <citation type="submission" date="2021-02" db="EMBL/GenBank/DDBJ databases">
        <authorList>
            <person name="Nowell W R."/>
        </authorList>
    </citation>
    <scope>NUCLEOTIDE SEQUENCE</scope>
</reference>
<dbReference type="PANTHER" id="PTHR45641:SF19">
    <property type="entry name" value="NEPHROCYSTIN-3"/>
    <property type="match status" value="1"/>
</dbReference>
<dbReference type="SMART" id="SM00028">
    <property type="entry name" value="TPR"/>
    <property type="match status" value="5"/>
</dbReference>
<evidence type="ECO:0000313" key="5">
    <source>
        <dbReference type="EMBL" id="CAF0858389.1"/>
    </source>
</evidence>
<dbReference type="Gene3D" id="1.25.40.10">
    <property type="entry name" value="Tetratricopeptide repeat domain"/>
    <property type="match status" value="2"/>
</dbReference>